<protein>
    <submittedName>
        <fullName evidence="2">Uncharacterized protein</fullName>
    </submittedName>
</protein>
<proteinExistence type="predicted"/>
<evidence type="ECO:0000256" key="1">
    <source>
        <dbReference type="SAM" id="MobiDB-lite"/>
    </source>
</evidence>
<accession>A0AAV6V116</accession>
<keyword evidence="3" id="KW-1185">Reference proteome</keyword>
<feature type="compositionally biased region" description="Gly residues" evidence="1">
    <location>
        <begin position="25"/>
        <end position="35"/>
    </location>
</feature>
<sequence length="86" mass="9423">MAARAVNSERRGEDSGSIEGLIRGDAGGSDHGGGMRSGWMERVVLERGIHGVMNKLVKMSRDDTEMQLGLKRRSLGICGVRHRCDR</sequence>
<gene>
    <name evidence="2" type="ORF">JTE90_022506</name>
</gene>
<comment type="caution">
    <text evidence="2">The sequence shown here is derived from an EMBL/GenBank/DDBJ whole genome shotgun (WGS) entry which is preliminary data.</text>
</comment>
<organism evidence="2 3">
    <name type="scientific">Oedothorax gibbosus</name>
    <dbReference type="NCBI Taxonomy" id="931172"/>
    <lineage>
        <taxon>Eukaryota</taxon>
        <taxon>Metazoa</taxon>
        <taxon>Ecdysozoa</taxon>
        <taxon>Arthropoda</taxon>
        <taxon>Chelicerata</taxon>
        <taxon>Arachnida</taxon>
        <taxon>Araneae</taxon>
        <taxon>Araneomorphae</taxon>
        <taxon>Entelegynae</taxon>
        <taxon>Araneoidea</taxon>
        <taxon>Linyphiidae</taxon>
        <taxon>Erigoninae</taxon>
        <taxon>Oedothorax</taxon>
    </lineage>
</organism>
<dbReference type="Proteomes" id="UP000827092">
    <property type="component" value="Unassembled WGS sequence"/>
</dbReference>
<feature type="region of interest" description="Disordered" evidence="1">
    <location>
        <begin position="1"/>
        <end position="35"/>
    </location>
</feature>
<evidence type="ECO:0000313" key="2">
    <source>
        <dbReference type="EMBL" id="KAG8189692.1"/>
    </source>
</evidence>
<dbReference type="AlphaFoldDB" id="A0AAV6V116"/>
<evidence type="ECO:0000313" key="3">
    <source>
        <dbReference type="Proteomes" id="UP000827092"/>
    </source>
</evidence>
<reference evidence="2 3" key="1">
    <citation type="journal article" date="2022" name="Nat. Ecol. Evol.">
        <title>A masculinizing supergene underlies an exaggerated male reproductive morph in a spider.</title>
        <authorList>
            <person name="Hendrickx F."/>
            <person name="De Corte Z."/>
            <person name="Sonet G."/>
            <person name="Van Belleghem S.M."/>
            <person name="Kostlbacher S."/>
            <person name="Vangestel C."/>
        </authorList>
    </citation>
    <scope>NUCLEOTIDE SEQUENCE [LARGE SCALE GENOMIC DNA]</scope>
    <source>
        <strain evidence="2">W744_W776</strain>
    </source>
</reference>
<dbReference type="EMBL" id="JAFNEN010000207">
    <property type="protein sequence ID" value="KAG8189692.1"/>
    <property type="molecule type" value="Genomic_DNA"/>
</dbReference>
<name>A0AAV6V116_9ARAC</name>